<dbReference type="Pfam" id="PF07690">
    <property type="entry name" value="MFS_1"/>
    <property type="match status" value="1"/>
</dbReference>
<dbReference type="PANTHER" id="PTHR43791">
    <property type="entry name" value="PERMEASE-RELATED"/>
    <property type="match status" value="1"/>
</dbReference>
<comment type="caution">
    <text evidence="7">The sequence shown here is derived from an EMBL/GenBank/DDBJ whole genome shotgun (WGS) entry which is preliminary data.</text>
</comment>
<keyword evidence="4 6" id="KW-1133">Transmembrane helix</keyword>
<organism evidence="7 8">
    <name type="scientific">Armillaria luteobubalina</name>
    <dbReference type="NCBI Taxonomy" id="153913"/>
    <lineage>
        <taxon>Eukaryota</taxon>
        <taxon>Fungi</taxon>
        <taxon>Dikarya</taxon>
        <taxon>Basidiomycota</taxon>
        <taxon>Agaricomycotina</taxon>
        <taxon>Agaricomycetes</taxon>
        <taxon>Agaricomycetidae</taxon>
        <taxon>Agaricales</taxon>
        <taxon>Marasmiineae</taxon>
        <taxon>Physalacriaceae</taxon>
        <taxon>Armillaria</taxon>
    </lineage>
</organism>
<keyword evidence="2" id="KW-0813">Transport</keyword>
<evidence type="ECO:0000256" key="2">
    <source>
        <dbReference type="ARBA" id="ARBA00022448"/>
    </source>
</evidence>
<dbReference type="GO" id="GO:0016020">
    <property type="term" value="C:membrane"/>
    <property type="evidence" value="ECO:0007669"/>
    <property type="project" value="UniProtKB-SubCell"/>
</dbReference>
<dbReference type="EMBL" id="JAUEPU010000027">
    <property type="protein sequence ID" value="KAK0492889.1"/>
    <property type="molecule type" value="Genomic_DNA"/>
</dbReference>
<evidence type="ECO:0000256" key="3">
    <source>
        <dbReference type="ARBA" id="ARBA00022692"/>
    </source>
</evidence>
<feature type="transmembrane region" description="Helical" evidence="6">
    <location>
        <begin position="175"/>
        <end position="194"/>
    </location>
</feature>
<gene>
    <name evidence="7" type="ORF">EDD18DRAFT_1108497</name>
</gene>
<dbReference type="PANTHER" id="PTHR43791:SF3">
    <property type="entry name" value="MAJOR FACILITATOR SUPERFAMILY (MFS) PROFILE DOMAIN-CONTAINING PROTEIN"/>
    <property type="match status" value="1"/>
</dbReference>
<keyword evidence="8" id="KW-1185">Reference proteome</keyword>
<dbReference type="InterPro" id="IPR036259">
    <property type="entry name" value="MFS_trans_sf"/>
</dbReference>
<evidence type="ECO:0000256" key="1">
    <source>
        <dbReference type="ARBA" id="ARBA00004141"/>
    </source>
</evidence>
<evidence type="ECO:0000256" key="5">
    <source>
        <dbReference type="ARBA" id="ARBA00023136"/>
    </source>
</evidence>
<keyword evidence="3 6" id="KW-0812">Transmembrane</keyword>
<name>A0AA39Q085_9AGAR</name>
<sequence>MSILPSRAGSSGGTSPSLFVKTSPLSSDLDVMDKASISYLMLNFLQASHRLAALTLTWNTTRSNMGLARVTGMGDDLDLDVGARYSIASCVYFIPYILLELPSNMCLRVVGVRNLLTGTVLAWGAVQLGMGFVPTWGYLVLCRTLLGVFEASGVFSGVGIHRDDLVSAATTFGPLQSVFTSILGGFSNILAYALSLLDGKGGLGGWCWIFIIEGAATMIFGIISWTFIPDFPDRNTFLTTEQTALVLRRVEEDRGDALPDSMRGKVFLHLSDWKVWIFVPAYALGPIADAAFAQILRELDFGWDGMGFADVSIACNTLLGPGYNSSEFVLPEQDVFCSLSGSPALPPTVAHFLILAGLIPALPLTV</sequence>
<dbReference type="AlphaFoldDB" id="A0AA39Q085"/>
<evidence type="ECO:0000313" key="7">
    <source>
        <dbReference type="EMBL" id="KAK0492889.1"/>
    </source>
</evidence>
<evidence type="ECO:0000256" key="6">
    <source>
        <dbReference type="SAM" id="Phobius"/>
    </source>
</evidence>
<evidence type="ECO:0000313" key="8">
    <source>
        <dbReference type="Proteomes" id="UP001175228"/>
    </source>
</evidence>
<accession>A0AA39Q085</accession>
<protein>
    <submittedName>
        <fullName evidence="7">Major facilitator superfamily domain-containing protein</fullName>
    </submittedName>
</protein>
<dbReference type="GO" id="GO:0022857">
    <property type="term" value="F:transmembrane transporter activity"/>
    <property type="evidence" value="ECO:0007669"/>
    <property type="project" value="InterPro"/>
</dbReference>
<dbReference type="Gene3D" id="1.20.1250.20">
    <property type="entry name" value="MFS general substrate transporter like domains"/>
    <property type="match status" value="1"/>
</dbReference>
<dbReference type="Proteomes" id="UP001175228">
    <property type="component" value="Unassembled WGS sequence"/>
</dbReference>
<feature type="transmembrane region" description="Helical" evidence="6">
    <location>
        <begin position="206"/>
        <end position="228"/>
    </location>
</feature>
<feature type="transmembrane region" description="Helical" evidence="6">
    <location>
        <begin position="120"/>
        <end position="139"/>
    </location>
</feature>
<proteinExistence type="predicted"/>
<keyword evidence="5 6" id="KW-0472">Membrane</keyword>
<reference evidence="7" key="1">
    <citation type="submission" date="2023-06" db="EMBL/GenBank/DDBJ databases">
        <authorList>
            <consortium name="Lawrence Berkeley National Laboratory"/>
            <person name="Ahrendt S."/>
            <person name="Sahu N."/>
            <person name="Indic B."/>
            <person name="Wong-Bajracharya J."/>
            <person name="Merenyi Z."/>
            <person name="Ke H.-M."/>
            <person name="Monk M."/>
            <person name="Kocsube S."/>
            <person name="Drula E."/>
            <person name="Lipzen A."/>
            <person name="Balint B."/>
            <person name="Henrissat B."/>
            <person name="Andreopoulos B."/>
            <person name="Martin F.M."/>
            <person name="Harder C.B."/>
            <person name="Rigling D."/>
            <person name="Ford K.L."/>
            <person name="Foster G.D."/>
            <person name="Pangilinan J."/>
            <person name="Papanicolaou A."/>
            <person name="Barry K."/>
            <person name="LaButti K."/>
            <person name="Viragh M."/>
            <person name="Koriabine M."/>
            <person name="Yan M."/>
            <person name="Riley R."/>
            <person name="Champramary S."/>
            <person name="Plett K.L."/>
            <person name="Tsai I.J."/>
            <person name="Slot J."/>
            <person name="Sipos G."/>
            <person name="Plett J."/>
            <person name="Nagy L.G."/>
            <person name="Grigoriev I.V."/>
        </authorList>
    </citation>
    <scope>NUCLEOTIDE SEQUENCE</scope>
    <source>
        <strain evidence="7">HWK02</strain>
    </source>
</reference>
<comment type="subcellular location">
    <subcellularLocation>
        <location evidence="1">Membrane</location>
        <topology evidence="1">Multi-pass membrane protein</topology>
    </subcellularLocation>
</comment>
<feature type="transmembrane region" description="Helical" evidence="6">
    <location>
        <begin position="82"/>
        <end position="99"/>
    </location>
</feature>
<dbReference type="SUPFAM" id="SSF103473">
    <property type="entry name" value="MFS general substrate transporter"/>
    <property type="match status" value="1"/>
</dbReference>
<evidence type="ECO:0000256" key="4">
    <source>
        <dbReference type="ARBA" id="ARBA00022989"/>
    </source>
</evidence>
<dbReference type="InterPro" id="IPR011701">
    <property type="entry name" value="MFS"/>
</dbReference>